<evidence type="ECO:0000313" key="3">
    <source>
        <dbReference type="EMBL" id="QFU76281.1"/>
    </source>
</evidence>
<evidence type="ECO:0000256" key="1">
    <source>
        <dbReference type="ARBA" id="ARBA00022801"/>
    </source>
</evidence>
<keyword evidence="1 3" id="KW-0378">Hydrolase</keyword>
<dbReference type="Gene3D" id="3.40.50.1820">
    <property type="entry name" value="alpha/beta hydrolase"/>
    <property type="match status" value="1"/>
</dbReference>
<keyword evidence="4" id="KW-1185">Reference proteome</keyword>
<dbReference type="Pfam" id="PF07859">
    <property type="entry name" value="Abhydrolase_3"/>
    <property type="match status" value="1"/>
</dbReference>
<name>A0A5P9NKA5_9GAMM</name>
<accession>A0A5P9NKA5</accession>
<dbReference type="PANTHER" id="PTHR48081">
    <property type="entry name" value="AB HYDROLASE SUPERFAMILY PROTEIN C4A8.06C"/>
    <property type="match status" value="1"/>
</dbReference>
<dbReference type="InterPro" id="IPR029058">
    <property type="entry name" value="AB_hydrolase_fold"/>
</dbReference>
<dbReference type="KEGG" id="halc:EY643_11760"/>
<sequence>MSNLEDDPRIDPRIKALMGSMPLPKSKDVVSREQLLEDANRPESVARIEEMRAMLELADNEDVAPSSGLTISDLDFVSQPDGNRVKIQFIRPESEAPLPCVYYIHGGGMQSMSCYYGIYRAWGKIIAAQGVAVAMVDFRNCVNPSSAPEVAPFPAGLNDCVSGVRWLASQADDLGIDKNHIIVSGESGGGNLTLATGLRLKQDGDIDLVRGLYALCPYIAGAWPQERYPSSTENNGLLLDLHSNYGAMAYGIEEFEKGNPLAWPGFATEDDVKGLPPTVISVNECDPLRDEGIEFYRLLLRAGVSARCLQTMGTIHGTEVFAICCPDVSRECAASIARFCREI</sequence>
<dbReference type="PANTHER" id="PTHR48081:SF8">
    <property type="entry name" value="ALPHA_BETA HYDROLASE FOLD-3 DOMAIN-CONTAINING PROTEIN-RELATED"/>
    <property type="match status" value="1"/>
</dbReference>
<dbReference type="GO" id="GO:0016787">
    <property type="term" value="F:hydrolase activity"/>
    <property type="evidence" value="ECO:0007669"/>
    <property type="project" value="UniProtKB-KW"/>
</dbReference>
<dbReference type="RefSeq" id="WP_152662387.1">
    <property type="nucleotide sequence ID" value="NZ_CP036422.1"/>
</dbReference>
<dbReference type="Proteomes" id="UP000326287">
    <property type="component" value="Chromosome"/>
</dbReference>
<gene>
    <name evidence="3" type="ORF">EY643_11760</name>
</gene>
<dbReference type="SUPFAM" id="SSF53474">
    <property type="entry name" value="alpha/beta-Hydrolases"/>
    <property type="match status" value="1"/>
</dbReference>
<dbReference type="AlphaFoldDB" id="A0A5P9NKA5"/>
<feature type="domain" description="Alpha/beta hydrolase fold-3" evidence="2">
    <location>
        <begin position="101"/>
        <end position="317"/>
    </location>
</feature>
<evidence type="ECO:0000259" key="2">
    <source>
        <dbReference type="Pfam" id="PF07859"/>
    </source>
</evidence>
<organism evidence="3 4">
    <name type="scientific">Halioglobus maricola</name>
    <dbReference type="NCBI Taxonomy" id="2601894"/>
    <lineage>
        <taxon>Bacteria</taxon>
        <taxon>Pseudomonadati</taxon>
        <taxon>Pseudomonadota</taxon>
        <taxon>Gammaproteobacteria</taxon>
        <taxon>Cellvibrionales</taxon>
        <taxon>Halieaceae</taxon>
        <taxon>Halioglobus</taxon>
    </lineage>
</organism>
<dbReference type="OrthoDB" id="5729797at2"/>
<dbReference type="InterPro" id="IPR013094">
    <property type="entry name" value="AB_hydrolase_3"/>
</dbReference>
<dbReference type="InterPro" id="IPR050300">
    <property type="entry name" value="GDXG_lipolytic_enzyme"/>
</dbReference>
<evidence type="ECO:0000313" key="4">
    <source>
        <dbReference type="Proteomes" id="UP000326287"/>
    </source>
</evidence>
<reference evidence="3 4" key="1">
    <citation type="submission" date="2019-02" db="EMBL/GenBank/DDBJ databases">
        <authorList>
            <person name="Li S.-H."/>
        </authorList>
    </citation>
    <scope>NUCLEOTIDE SEQUENCE [LARGE SCALE GENOMIC DNA]</scope>
    <source>
        <strain evidence="3 4">IMCC14385</strain>
    </source>
</reference>
<proteinExistence type="predicted"/>
<protein>
    <submittedName>
        <fullName evidence="3">Alpha/beta hydrolase</fullName>
    </submittedName>
</protein>
<dbReference type="EMBL" id="CP036422">
    <property type="protein sequence ID" value="QFU76281.1"/>
    <property type="molecule type" value="Genomic_DNA"/>
</dbReference>